<sequence>MDIMHVISLGFYVKNCGCYGNSENGGISDNSGAGRGPYCLTIALFLLEHTHLYAMTENEVIIVCRHCPNKVLHINQLFDCCDFCWCLQGYRVGQPGKFHVLLLPQARSLWTREE</sequence>
<keyword evidence="2" id="KW-1185">Reference proteome</keyword>
<gene>
    <name evidence="1" type="ORF">DPMN_169004</name>
</gene>
<dbReference type="EMBL" id="JAIWYP010000008">
    <property type="protein sequence ID" value="KAH3790797.1"/>
    <property type="molecule type" value="Genomic_DNA"/>
</dbReference>
<proteinExistence type="predicted"/>
<accession>A0A9D4F2Y5</accession>
<evidence type="ECO:0000313" key="2">
    <source>
        <dbReference type="Proteomes" id="UP000828390"/>
    </source>
</evidence>
<reference evidence="1" key="2">
    <citation type="submission" date="2020-11" db="EMBL/GenBank/DDBJ databases">
        <authorList>
            <person name="McCartney M.A."/>
            <person name="Auch B."/>
            <person name="Kono T."/>
            <person name="Mallez S."/>
            <person name="Becker A."/>
            <person name="Gohl D.M."/>
            <person name="Silverstein K.A.T."/>
            <person name="Koren S."/>
            <person name="Bechman K.B."/>
            <person name="Herman A."/>
            <person name="Abrahante J.E."/>
            <person name="Garbe J."/>
        </authorList>
    </citation>
    <scope>NUCLEOTIDE SEQUENCE</scope>
    <source>
        <strain evidence="1">Duluth1</strain>
        <tissue evidence="1">Whole animal</tissue>
    </source>
</reference>
<name>A0A9D4F2Y5_DREPO</name>
<protein>
    <submittedName>
        <fullName evidence="1">Uncharacterized protein</fullName>
    </submittedName>
</protein>
<comment type="caution">
    <text evidence="1">The sequence shown here is derived from an EMBL/GenBank/DDBJ whole genome shotgun (WGS) entry which is preliminary data.</text>
</comment>
<reference evidence="1" key="1">
    <citation type="journal article" date="2019" name="bioRxiv">
        <title>The Genome of the Zebra Mussel, Dreissena polymorpha: A Resource for Invasive Species Research.</title>
        <authorList>
            <person name="McCartney M.A."/>
            <person name="Auch B."/>
            <person name="Kono T."/>
            <person name="Mallez S."/>
            <person name="Zhang Y."/>
            <person name="Obille A."/>
            <person name="Becker A."/>
            <person name="Abrahante J.E."/>
            <person name="Garbe J."/>
            <person name="Badalamenti J.P."/>
            <person name="Herman A."/>
            <person name="Mangelson H."/>
            <person name="Liachko I."/>
            <person name="Sullivan S."/>
            <person name="Sone E.D."/>
            <person name="Koren S."/>
            <person name="Silverstein K.A.T."/>
            <person name="Beckman K.B."/>
            <person name="Gohl D.M."/>
        </authorList>
    </citation>
    <scope>NUCLEOTIDE SEQUENCE</scope>
    <source>
        <strain evidence="1">Duluth1</strain>
        <tissue evidence="1">Whole animal</tissue>
    </source>
</reference>
<organism evidence="1 2">
    <name type="scientific">Dreissena polymorpha</name>
    <name type="common">Zebra mussel</name>
    <name type="synonym">Mytilus polymorpha</name>
    <dbReference type="NCBI Taxonomy" id="45954"/>
    <lineage>
        <taxon>Eukaryota</taxon>
        <taxon>Metazoa</taxon>
        <taxon>Spiralia</taxon>
        <taxon>Lophotrochozoa</taxon>
        <taxon>Mollusca</taxon>
        <taxon>Bivalvia</taxon>
        <taxon>Autobranchia</taxon>
        <taxon>Heteroconchia</taxon>
        <taxon>Euheterodonta</taxon>
        <taxon>Imparidentia</taxon>
        <taxon>Neoheterodontei</taxon>
        <taxon>Myida</taxon>
        <taxon>Dreissenoidea</taxon>
        <taxon>Dreissenidae</taxon>
        <taxon>Dreissena</taxon>
    </lineage>
</organism>
<dbReference type="Proteomes" id="UP000828390">
    <property type="component" value="Unassembled WGS sequence"/>
</dbReference>
<evidence type="ECO:0000313" key="1">
    <source>
        <dbReference type="EMBL" id="KAH3790797.1"/>
    </source>
</evidence>
<dbReference type="AlphaFoldDB" id="A0A9D4F2Y5"/>